<dbReference type="GeneID" id="92379720"/>
<sequence length="516" mass="55735">MEDTAAFSAVLQRSAPVTRRRVLVVLFALGKYAKRENTELSPSAIMTLLEYVMVGKPVRFLFASGAGGSVLRSHDRGFTWRVVYRIRDNVTDVVPTRRQPAGTLGAVGETKALSETGGNIASKDEVIPPSAVEPENHTSCIATMDDRVAVCGDNGFLAVSVDRGLSFSKLAKEAFHPFGEGGSNNESNCSDFRGVEFLSECALVFFSKRHLFRCPLNQKSYNSVEFGDISLLQAFSDPIGCVRTFSRAGRGCMRELFVATNGFVHYSHDGGAVLLKIPHKLGVIRSIEPMDVVLRHREIPQLPPSLIDAMTAPAVERHLSAEKEKYSYSVVVRATGAQDKGVGDSGCDFCEGWVDGISLPHRLGSVCYRVLLVAGCGANILPYDCTALLFVAASSNGPDTTPDVLGSLAEHVDYVPYIKSGITEPLSVALTRRPGSGGCVFARSNIAGVSFSSDMGRSWSIPKQAYVVSVLASDGGEFVCCNRRNVVNFPNSVCEEVHALQTDLRVPFLTDIAMMT</sequence>
<organism evidence="1 2">
    <name type="scientific">Trypanosoma equiperdum</name>
    <dbReference type="NCBI Taxonomy" id="5694"/>
    <lineage>
        <taxon>Eukaryota</taxon>
        <taxon>Discoba</taxon>
        <taxon>Euglenozoa</taxon>
        <taxon>Kinetoplastea</taxon>
        <taxon>Metakinetoplastina</taxon>
        <taxon>Trypanosomatida</taxon>
        <taxon>Trypanosomatidae</taxon>
        <taxon>Trypanosoma</taxon>
    </lineage>
</organism>
<dbReference type="VEuPathDB" id="TriTrypDB:TEOVI_000578100"/>
<dbReference type="RefSeq" id="XP_067078293.1">
    <property type="nucleotide sequence ID" value="XM_067222192.1"/>
</dbReference>
<keyword evidence="2" id="KW-1185">Reference proteome</keyword>
<comment type="caution">
    <text evidence="1">The sequence shown here is derived from an EMBL/GenBank/DDBJ whole genome shotgun (WGS) entry which is preliminary data.</text>
</comment>
<reference evidence="1" key="1">
    <citation type="submission" date="2016-09" db="EMBL/GenBank/DDBJ databases">
        <authorList>
            <person name="Hebert L."/>
            <person name="Moumen B."/>
        </authorList>
    </citation>
    <scope>NUCLEOTIDE SEQUENCE [LARGE SCALE GENOMIC DNA]</scope>
    <source>
        <strain evidence="1">OVI</strain>
    </source>
</reference>
<dbReference type="AlphaFoldDB" id="A0A1G4I582"/>
<dbReference type="EMBL" id="CZPT02000644">
    <property type="protein sequence ID" value="SCU66916.1"/>
    <property type="molecule type" value="Genomic_DNA"/>
</dbReference>
<evidence type="ECO:0000313" key="1">
    <source>
        <dbReference type="EMBL" id="SCU66916.1"/>
    </source>
</evidence>
<proteinExistence type="predicted"/>
<accession>A0A1G4I582</accession>
<gene>
    <name evidence="1" type="ORF">TEOVI_000578100</name>
</gene>
<dbReference type="Proteomes" id="UP000195570">
    <property type="component" value="Unassembled WGS sequence"/>
</dbReference>
<dbReference type="SUPFAM" id="SSF110296">
    <property type="entry name" value="Oligoxyloglucan reducing end-specific cellobiohydrolase"/>
    <property type="match status" value="1"/>
</dbReference>
<protein>
    <submittedName>
        <fullName evidence="1">Uncharacterized protein</fullName>
    </submittedName>
</protein>
<name>A0A1G4I582_TRYEQ</name>
<evidence type="ECO:0000313" key="2">
    <source>
        <dbReference type="Proteomes" id="UP000195570"/>
    </source>
</evidence>